<keyword evidence="8" id="KW-0547">Nucleotide-binding</keyword>
<evidence type="ECO:0000313" key="8">
    <source>
        <dbReference type="EMBL" id="MBU5489210.1"/>
    </source>
</evidence>
<organism evidence="8 9">
    <name type="scientific">Butyricicoccus intestinisimiae</name>
    <dbReference type="NCBI Taxonomy" id="2841509"/>
    <lineage>
        <taxon>Bacteria</taxon>
        <taxon>Bacillati</taxon>
        <taxon>Bacillota</taxon>
        <taxon>Clostridia</taxon>
        <taxon>Eubacteriales</taxon>
        <taxon>Butyricicoccaceae</taxon>
        <taxon>Butyricicoccus</taxon>
    </lineage>
</organism>
<gene>
    <name evidence="8" type="ORF">KQI75_00975</name>
</gene>
<dbReference type="EMBL" id="JAHLQI010000001">
    <property type="protein sequence ID" value="MBU5489210.1"/>
    <property type="molecule type" value="Genomic_DNA"/>
</dbReference>
<name>A0ABS6ENE3_9FIRM</name>
<dbReference type="PROSITE" id="PS50929">
    <property type="entry name" value="ABC_TM1F"/>
    <property type="match status" value="1"/>
</dbReference>
<accession>A0ABS6ENE3</accession>
<evidence type="ECO:0000256" key="5">
    <source>
        <dbReference type="SAM" id="Phobius"/>
    </source>
</evidence>
<keyword evidence="2 5" id="KW-0812">Transmembrane</keyword>
<evidence type="ECO:0000313" key="9">
    <source>
        <dbReference type="Proteomes" id="UP000783588"/>
    </source>
</evidence>
<dbReference type="Pfam" id="PF00005">
    <property type="entry name" value="ABC_tran"/>
    <property type="match status" value="1"/>
</dbReference>
<dbReference type="Pfam" id="PF00664">
    <property type="entry name" value="ABC_membrane"/>
    <property type="match status" value="1"/>
</dbReference>
<keyword evidence="9" id="KW-1185">Reference proteome</keyword>
<feature type="domain" description="ABC transmembrane type-1" evidence="7">
    <location>
        <begin position="16"/>
        <end position="297"/>
    </location>
</feature>
<dbReference type="InterPro" id="IPR003439">
    <property type="entry name" value="ABC_transporter-like_ATP-bd"/>
</dbReference>
<evidence type="ECO:0000256" key="1">
    <source>
        <dbReference type="ARBA" id="ARBA00004141"/>
    </source>
</evidence>
<dbReference type="PROSITE" id="PS50893">
    <property type="entry name" value="ABC_TRANSPORTER_2"/>
    <property type="match status" value="1"/>
</dbReference>
<dbReference type="InterPro" id="IPR011527">
    <property type="entry name" value="ABC1_TM_dom"/>
</dbReference>
<evidence type="ECO:0000259" key="7">
    <source>
        <dbReference type="PROSITE" id="PS50929"/>
    </source>
</evidence>
<keyword evidence="3 5" id="KW-1133">Transmembrane helix</keyword>
<dbReference type="GO" id="GO:0005524">
    <property type="term" value="F:ATP binding"/>
    <property type="evidence" value="ECO:0007669"/>
    <property type="project" value="UniProtKB-KW"/>
</dbReference>
<dbReference type="PROSITE" id="PS00211">
    <property type="entry name" value="ABC_TRANSPORTER_1"/>
    <property type="match status" value="1"/>
</dbReference>
<keyword evidence="4 5" id="KW-0472">Membrane</keyword>
<evidence type="ECO:0000256" key="2">
    <source>
        <dbReference type="ARBA" id="ARBA00022692"/>
    </source>
</evidence>
<dbReference type="CDD" id="cd18548">
    <property type="entry name" value="ABC_6TM_Tm287_like"/>
    <property type="match status" value="1"/>
</dbReference>
<feature type="transmembrane region" description="Helical" evidence="5">
    <location>
        <begin position="52"/>
        <end position="75"/>
    </location>
</feature>
<dbReference type="InterPro" id="IPR039421">
    <property type="entry name" value="Type_1_exporter"/>
</dbReference>
<reference evidence="8 9" key="1">
    <citation type="submission" date="2021-06" db="EMBL/GenBank/DDBJ databases">
        <authorList>
            <person name="Sun Q."/>
            <person name="Li D."/>
        </authorList>
    </citation>
    <scope>NUCLEOTIDE SEQUENCE [LARGE SCALE GENOMIC DNA]</scope>
    <source>
        <strain evidence="8 9">MSJd-7</strain>
    </source>
</reference>
<evidence type="ECO:0000256" key="4">
    <source>
        <dbReference type="ARBA" id="ARBA00023136"/>
    </source>
</evidence>
<dbReference type="PANTHER" id="PTHR43394:SF1">
    <property type="entry name" value="ATP-BINDING CASSETTE SUB-FAMILY B MEMBER 10, MITOCHONDRIAL"/>
    <property type="match status" value="1"/>
</dbReference>
<dbReference type="InterPro" id="IPR003593">
    <property type="entry name" value="AAA+_ATPase"/>
</dbReference>
<feature type="transmembrane region" description="Helical" evidence="5">
    <location>
        <begin position="132"/>
        <end position="150"/>
    </location>
</feature>
<dbReference type="RefSeq" id="WP_216468820.1">
    <property type="nucleotide sequence ID" value="NZ_JAHLQI010000001.1"/>
</dbReference>
<feature type="transmembrane region" description="Helical" evidence="5">
    <location>
        <begin position="20"/>
        <end position="40"/>
    </location>
</feature>
<comment type="subcellular location">
    <subcellularLocation>
        <location evidence="1">Membrane</location>
        <topology evidence="1">Multi-pass membrane protein</topology>
    </subcellularLocation>
</comment>
<feature type="transmembrane region" description="Helical" evidence="5">
    <location>
        <begin position="236"/>
        <end position="254"/>
    </location>
</feature>
<evidence type="ECO:0000256" key="3">
    <source>
        <dbReference type="ARBA" id="ARBA00022989"/>
    </source>
</evidence>
<sequence length="582" mass="63971">MQNLAVYLKKYRKESILAPLFKLLEALFDLFVPLVIARMIDTDAASNRHLIFLYFGVLLLLAFVGLGFSIVAQFFSAKASVGFAGAVRQAVFDHIQTFSFTELDAIGSDTLITRLSDDVNQVQTGVNMGLRLLLRSPFIVLGAMVMAFTINVRCALVFAVTIPILFGVTFLIMMLSIPLFGKVQAGLDRVTALTRENLTGVRVIRAFCREQRCVEEFEENNQALTHLNLFVGRLSALLNPLTYVLINIATVVLIQRAGVQVNLGSLPQGQVVALYNYMLQIIVEVIKLAALIITLNKSLACAKRVSSVLDIKTSMTYPARTPSFHMEHTAAPAVAFDDVSFTYQGAGAPSLSHISFSVMSGETVGIIGGTGSGKSTLVHLIPRFYDATEGSIRLNGCPIQDFPHEILCRKIGIVPQRALLFQGSIRENMKWGNEHASDEALWQALTCAQAREIVENKPDKLDFHLEQNGRNLSGGQKQRLTIARALVKNPQLLILDDSSSALDFATDAALRKSIRNLGDSVTTFLVSQRIAAVRQADKILVLDNGTLVGVGTHEQLLHDCPVYQGIYESQFPEESKKEREDA</sequence>
<comment type="caution">
    <text evidence="8">The sequence shown here is derived from an EMBL/GenBank/DDBJ whole genome shotgun (WGS) entry which is preliminary data.</text>
</comment>
<feature type="transmembrane region" description="Helical" evidence="5">
    <location>
        <begin position="156"/>
        <end position="180"/>
    </location>
</feature>
<dbReference type="PANTHER" id="PTHR43394">
    <property type="entry name" value="ATP-DEPENDENT PERMEASE MDL1, MITOCHONDRIAL"/>
    <property type="match status" value="1"/>
</dbReference>
<keyword evidence="8" id="KW-0067">ATP-binding</keyword>
<dbReference type="Proteomes" id="UP000783588">
    <property type="component" value="Unassembled WGS sequence"/>
</dbReference>
<feature type="transmembrane region" description="Helical" evidence="5">
    <location>
        <begin position="274"/>
        <end position="295"/>
    </location>
</feature>
<dbReference type="InterPro" id="IPR017871">
    <property type="entry name" value="ABC_transporter-like_CS"/>
</dbReference>
<feature type="domain" description="ABC transporter" evidence="6">
    <location>
        <begin position="334"/>
        <end position="569"/>
    </location>
</feature>
<protein>
    <submittedName>
        <fullName evidence="8">ABC transporter ATP-binding protein/permease</fullName>
    </submittedName>
</protein>
<proteinExistence type="predicted"/>
<dbReference type="SMART" id="SM00382">
    <property type="entry name" value="AAA"/>
    <property type="match status" value="1"/>
</dbReference>
<evidence type="ECO:0000259" key="6">
    <source>
        <dbReference type="PROSITE" id="PS50893"/>
    </source>
</evidence>